<name>A0A9K3IXA4_HELAN</name>
<dbReference type="Proteomes" id="UP000215914">
    <property type="component" value="Unassembled WGS sequence"/>
</dbReference>
<reference evidence="1" key="1">
    <citation type="journal article" date="2017" name="Nature">
        <title>The sunflower genome provides insights into oil metabolism, flowering and Asterid evolution.</title>
        <authorList>
            <person name="Badouin H."/>
            <person name="Gouzy J."/>
            <person name="Grassa C.J."/>
            <person name="Murat F."/>
            <person name="Staton S.E."/>
            <person name="Cottret L."/>
            <person name="Lelandais-Briere C."/>
            <person name="Owens G.L."/>
            <person name="Carrere S."/>
            <person name="Mayjonade B."/>
            <person name="Legrand L."/>
            <person name="Gill N."/>
            <person name="Kane N.C."/>
            <person name="Bowers J.E."/>
            <person name="Hubner S."/>
            <person name="Bellec A."/>
            <person name="Berard A."/>
            <person name="Berges H."/>
            <person name="Blanchet N."/>
            <person name="Boniface M.C."/>
            <person name="Brunel D."/>
            <person name="Catrice O."/>
            <person name="Chaidir N."/>
            <person name="Claudel C."/>
            <person name="Donnadieu C."/>
            <person name="Faraut T."/>
            <person name="Fievet G."/>
            <person name="Helmstetter N."/>
            <person name="King M."/>
            <person name="Knapp S.J."/>
            <person name="Lai Z."/>
            <person name="Le Paslier M.C."/>
            <person name="Lippi Y."/>
            <person name="Lorenzon L."/>
            <person name="Mandel J.R."/>
            <person name="Marage G."/>
            <person name="Marchand G."/>
            <person name="Marquand E."/>
            <person name="Bret-Mestries E."/>
            <person name="Morien E."/>
            <person name="Nambeesan S."/>
            <person name="Nguyen T."/>
            <person name="Pegot-Espagnet P."/>
            <person name="Pouilly N."/>
            <person name="Raftis F."/>
            <person name="Sallet E."/>
            <person name="Schiex T."/>
            <person name="Thomas J."/>
            <person name="Vandecasteele C."/>
            <person name="Vares D."/>
            <person name="Vear F."/>
            <person name="Vautrin S."/>
            <person name="Crespi M."/>
            <person name="Mangin B."/>
            <person name="Burke J.M."/>
            <person name="Salse J."/>
            <person name="Munos S."/>
            <person name="Vincourt P."/>
            <person name="Rieseberg L.H."/>
            <person name="Langlade N.B."/>
        </authorList>
    </citation>
    <scope>NUCLEOTIDE SEQUENCE</scope>
    <source>
        <tissue evidence="1">Leaves</tissue>
    </source>
</reference>
<protein>
    <submittedName>
        <fullName evidence="1">Uncharacterized protein</fullName>
    </submittedName>
</protein>
<proteinExistence type="predicted"/>
<dbReference type="Gramene" id="mRNA:HanXRQr2_Chr05g0200801">
    <property type="protein sequence ID" value="CDS:HanXRQr2_Chr05g0200801.1"/>
    <property type="gene ID" value="HanXRQr2_Chr05g0200801"/>
</dbReference>
<keyword evidence="2" id="KW-1185">Reference proteome</keyword>
<accession>A0A9K3IXA4</accession>
<evidence type="ECO:0000313" key="1">
    <source>
        <dbReference type="EMBL" id="KAF5804752.1"/>
    </source>
</evidence>
<comment type="caution">
    <text evidence="1">The sequence shown here is derived from an EMBL/GenBank/DDBJ whole genome shotgun (WGS) entry which is preliminary data.</text>
</comment>
<dbReference type="AlphaFoldDB" id="A0A9K3IXA4"/>
<organism evidence="1 2">
    <name type="scientific">Helianthus annuus</name>
    <name type="common">Common sunflower</name>
    <dbReference type="NCBI Taxonomy" id="4232"/>
    <lineage>
        <taxon>Eukaryota</taxon>
        <taxon>Viridiplantae</taxon>
        <taxon>Streptophyta</taxon>
        <taxon>Embryophyta</taxon>
        <taxon>Tracheophyta</taxon>
        <taxon>Spermatophyta</taxon>
        <taxon>Magnoliopsida</taxon>
        <taxon>eudicotyledons</taxon>
        <taxon>Gunneridae</taxon>
        <taxon>Pentapetalae</taxon>
        <taxon>asterids</taxon>
        <taxon>campanulids</taxon>
        <taxon>Asterales</taxon>
        <taxon>Asteraceae</taxon>
        <taxon>Asteroideae</taxon>
        <taxon>Heliantheae alliance</taxon>
        <taxon>Heliantheae</taxon>
        <taxon>Helianthus</taxon>
    </lineage>
</organism>
<gene>
    <name evidence="1" type="ORF">HanXRQr2_Chr05g0200801</name>
</gene>
<dbReference type="EMBL" id="MNCJ02000320">
    <property type="protein sequence ID" value="KAF5804752.1"/>
    <property type="molecule type" value="Genomic_DNA"/>
</dbReference>
<sequence length="61" mass="7114">MPIEDKSSSIFATCFHMPGTDTFTRIKLHDLALLWKLQMTFLHILFLSTLNRHHHFASNAM</sequence>
<reference evidence="1" key="2">
    <citation type="submission" date="2020-06" db="EMBL/GenBank/DDBJ databases">
        <title>Helianthus annuus Genome sequencing and assembly Release 2.</title>
        <authorList>
            <person name="Gouzy J."/>
            <person name="Langlade N."/>
            <person name="Munos S."/>
        </authorList>
    </citation>
    <scope>NUCLEOTIDE SEQUENCE</scope>
    <source>
        <tissue evidence="1">Leaves</tissue>
    </source>
</reference>
<evidence type="ECO:0000313" key="2">
    <source>
        <dbReference type="Proteomes" id="UP000215914"/>
    </source>
</evidence>